<comment type="subcellular location">
    <subcellularLocation>
        <location evidence="1">Cell membrane</location>
    </subcellularLocation>
</comment>
<gene>
    <name evidence="10" type="ORF">GCM10010885_16990</name>
</gene>
<dbReference type="SMART" id="SM00283">
    <property type="entry name" value="MA"/>
    <property type="match status" value="1"/>
</dbReference>
<evidence type="ECO:0000259" key="8">
    <source>
        <dbReference type="PROSITE" id="PS50111"/>
    </source>
</evidence>
<sequence>MKWTIRQKLLTGFMVVLALLVAVDVVALVKLHGIAAQVANIDQKYLPRLTYIQNMTSAVWNVDDLVHKYATTTDSTQRQALQSEIDAAMAVEQKNAQALSALLNTASKQIYATFASDWQAYVNDVKLVLGAKDSASAGQALAQAEVDFTNPLNQMNQLVNRVQTLTHQATASARAAAAQVTGFVVTVSLLAIVVGAAVAWALSEIISRGLRQVRDVAVHVAEGNLRVSELRPRSKDEIADLMHATNSMVKQLRSIVATLTDHAQRVAAAAEELFASVEENSRASQQIAGAIETVAAGTERQKTSADESAKAMEDIAKSIESIADKSTRVASASTEMAEAAANGQTLIENSVAQMEVIHASVADSAAKIADLSEQTKRIGDIVAAITNIADQTNLLALNAAIEAARAGEQGRGFAVVADEVRKLAEESARATSEIAAILEGIRRNTEDSVTAMRRVSEEAESGRSVVQEAGASFAQIREAVDRVRDQVLDVSAATEEISAAVEEVTATIESMAQISREAVTESQNVAAAAEEQLASQQEISSAATSLSEMARSMRELVARFQV</sequence>
<dbReference type="Pfam" id="PF00015">
    <property type="entry name" value="MCPsignal"/>
    <property type="match status" value="1"/>
</dbReference>
<reference evidence="10" key="1">
    <citation type="journal article" date="2014" name="Int. J. Syst. Evol. Microbiol.">
        <title>Complete genome sequence of Corynebacterium casei LMG S-19264T (=DSM 44701T), isolated from a smear-ripened cheese.</title>
        <authorList>
            <consortium name="US DOE Joint Genome Institute (JGI-PGF)"/>
            <person name="Walter F."/>
            <person name="Albersmeier A."/>
            <person name="Kalinowski J."/>
            <person name="Ruckert C."/>
        </authorList>
    </citation>
    <scope>NUCLEOTIDE SEQUENCE</scope>
    <source>
        <strain evidence="10">JCM 18487</strain>
    </source>
</reference>
<dbReference type="AlphaFoldDB" id="A0A917KDK1"/>
<name>A0A917KDK1_9BACL</name>
<feature type="domain" description="HAMP" evidence="9">
    <location>
        <begin position="204"/>
        <end position="257"/>
    </location>
</feature>
<dbReference type="RefSeq" id="WP_188882419.1">
    <property type="nucleotide sequence ID" value="NZ_BMOY01000025.1"/>
</dbReference>
<dbReference type="InterPro" id="IPR003660">
    <property type="entry name" value="HAMP_dom"/>
</dbReference>
<dbReference type="InterPro" id="IPR004089">
    <property type="entry name" value="MCPsignal_dom"/>
</dbReference>
<evidence type="ECO:0000313" key="11">
    <source>
        <dbReference type="Proteomes" id="UP000637695"/>
    </source>
</evidence>
<comment type="similarity">
    <text evidence="5">Belongs to the methyl-accepting chemotaxis (MCP) protein family.</text>
</comment>
<dbReference type="EMBL" id="BMOY01000025">
    <property type="protein sequence ID" value="GGJ08471.1"/>
    <property type="molecule type" value="Genomic_DNA"/>
</dbReference>
<accession>A0A917KDK1</accession>
<evidence type="ECO:0000313" key="10">
    <source>
        <dbReference type="EMBL" id="GGJ08471.1"/>
    </source>
</evidence>
<dbReference type="Pfam" id="PF00672">
    <property type="entry name" value="HAMP"/>
    <property type="match status" value="1"/>
</dbReference>
<dbReference type="PROSITE" id="PS50885">
    <property type="entry name" value="HAMP"/>
    <property type="match status" value="1"/>
</dbReference>
<evidence type="ECO:0000256" key="1">
    <source>
        <dbReference type="ARBA" id="ARBA00004236"/>
    </source>
</evidence>
<dbReference type="SMART" id="SM00304">
    <property type="entry name" value="HAMP"/>
    <property type="match status" value="2"/>
</dbReference>
<dbReference type="GO" id="GO:0005886">
    <property type="term" value="C:plasma membrane"/>
    <property type="evidence" value="ECO:0007669"/>
    <property type="project" value="UniProtKB-SubCell"/>
</dbReference>
<dbReference type="InterPro" id="IPR024478">
    <property type="entry name" value="HlyB_4HB_MCP"/>
</dbReference>
<evidence type="ECO:0000256" key="6">
    <source>
        <dbReference type="PROSITE-ProRule" id="PRU00284"/>
    </source>
</evidence>
<keyword evidence="7" id="KW-1133">Transmembrane helix</keyword>
<proteinExistence type="inferred from homology"/>
<protein>
    <recommendedName>
        <fullName evidence="12">Methyl-accepting chemotaxis protein</fullName>
    </recommendedName>
</protein>
<organism evidence="10 11">
    <name type="scientific">Alicyclobacillus cellulosilyticus</name>
    <dbReference type="NCBI Taxonomy" id="1003997"/>
    <lineage>
        <taxon>Bacteria</taxon>
        <taxon>Bacillati</taxon>
        <taxon>Bacillota</taxon>
        <taxon>Bacilli</taxon>
        <taxon>Bacillales</taxon>
        <taxon>Alicyclobacillaceae</taxon>
        <taxon>Alicyclobacillus</taxon>
    </lineage>
</organism>
<comment type="caution">
    <text evidence="10">The sequence shown here is derived from an EMBL/GenBank/DDBJ whole genome shotgun (WGS) entry which is preliminary data.</text>
</comment>
<feature type="domain" description="Methyl-accepting transducer" evidence="8">
    <location>
        <begin position="276"/>
        <end position="512"/>
    </location>
</feature>
<keyword evidence="2" id="KW-1003">Cell membrane</keyword>
<dbReference type="SUPFAM" id="SSF58104">
    <property type="entry name" value="Methyl-accepting chemotaxis protein (MCP) signaling domain"/>
    <property type="match status" value="1"/>
</dbReference>
<dbReference type="GO" id="GO:0004888">
    <property type="term" value="F:transmembrane signaling receptor activity"/>
    <property type="evidence" value="ECO:0007669"/>
    <property type="project" value="InterPro"/>
</dbReference>
<dbReference type="GO" id="GO:0006935">
    <property type="term" value="P:chemotaxis"/>
    <property type="evidence" value="ECO:0007669"/>
    <property type="project" value="InterPro"/>
</dbReference>
<dbReference type="CDD" id="cd11386">
    <property type="entry name" value="MCP_signal"/>
    <property type="match status" value="1"/>
</dbReference>
<evidence type="ECO:0000259" key="9">
    <source>
        <dbReference type="PROSITE" id="PS50885"/>
    </source>
</evidence>
<evidence type="ECO:0008006" key="12">
    <source>
        <dbReference type="Google" id="ProtNLM"/>
    </source>
</evidence>
<keyword evidence="11" id="KW-1185">Reference proteome</keyword>
<dbReference type="GO" id="GO:0007165">
    <property type="term" value="P:signal transduction"/>
    <property type="evidence" value="ECO:0007669"/>
    <property type="project" value="UniProtKB-KW"/>
</dbReference>
<dbReference type="PANTHER" id="PTHR32089:SF112">
    <property type="entry name" value="LYSOZYME-LIKE PROTEIN-RELATED"/>
    <property type="match status" value="1"/>
</dbReference>
<feature type="transmembrane region" description="Helical" evidence="7">
    <location>
        <begin position="180"/>
        <end position="202"/>
    </location>
</feature>
<keyword evidence="3 7" id="KW-0472">Membrane</keyword>
<dbReference type="Pfam" id="PF12729">
    <property type="entry name" value="4HB_MCP_1"/>
    <property type="match status" value="1"/>
</dbReference>
<evidence type="ECO:0000256" key="7">
    <source>
        <dbReference type="SAM" id="Phobius"/>
    </source>
</evidence>
<keyword evidence="4 6" id="KW-0807">Transducer</keyword>
<dbReference type="PANTHER" id="PTHR32089">
    <property type="entry name" value="METHYL-ACCEPTING CHEMOTAXIS PROTEIN MCPB"/>
    <property type="match status" value="1"/>
</dbReference>
<reference evidence="10" key="2">
    <citation type="submission" date="2020-09" db="EMBL/GenBank/DDBJ databases">
        <authorList>
            <person name="Sun Q."/>
            <person name="Ohkuma M."/>
        </authorList>
    </citation>
    <scope>NUCLEOTIDE SEQUENCE</scope>
    <source>
        <strain evidence="10">JCM 18487</strain>
    </source>
</reference>
<evidence type="ECO:0000256" key="3">
    <source>
        <dbReference type="ARBA" id="ARBA00023136"/>
    </source>
</evidence>
<keyword evidence="7" id="KW-0812">Transmembrane</keyword>
<dbReference type="Gene3D" id="1.10.287.950">
    <property type="entry name" value="Methyl-accepting chemotaxis protein"/>
    <property type="match status" value="1"/>
</dbReference>
<evidence type="ECO:0000256" key="5">
    <source>
        <dbReference type="ARBA" id="ARBA00029447"/>
    </source>
</evidence>
<dbReference type="PRINTS" id="PR00260">
    <property type="entry name" value="CHEMTRNSDUCR"/>
</dbReference>
<dbReference type="Proteomes" id="UP000637695">
    <property type="component" value="Unassembled WGS sequence"/>
</dbReference>
<evidence type="ECO:0000256" key="2">
    <source>
        <dbReference type="ARBA" id="ARBA00022475"/>
    </source>
</evidence>
<dbReference type="CDD" id="cd06225">
    <property type="entry name" value="HAMP"/>
    <property type="match status" value="1"/>
</dbReference>
<dbReference type="PROSITE" id="PS50111">
    <property type="entry name" value="CHEMOTAXIS_TRANSDUC_2"/>
    <property type="match status" value="1"/>
</dbReference>
<dbReference type="InterPro" id="IPR004090">
    <property type="entry name" value="Chemotax_Me-accpt_rcpt"/>
</dbReference>
<evidence type="ECO:0000256" key="4">
    <source>
        <dbReference type="ARBA" id="ARBA00023224"/>
    </source>
</evidence>
<dbReference type="Gene3D" id="6.10.340.10">
    <property type="match status" value="1"/>
</dbReference>